<reference evidence="3 4" key="1">
    <citation type="submission" date="2020-04" db="EMBL/GenBank/DDBJ databases">
        <authorList>
            <person name="Laetsch R D."/>
            <person name="Stevens L."/>
            <person name="Kumar S."/>
            <person name="Blaxter L. M."/>
        </authorList>
    </citation>
    <scope>NUCLEOTIDE SEQUENCE [LARGE SCALE GENOMIC DNA]</scope>
</reference>
<comment type="caution">
    <text evidence="3">The sequence shown here is derived from an EMBL/GenBank/DDBJ whole genome shotgun (WGS) entry which is preliminary data.</text>
</comment>
<accession>A0A8S1EC63</accession>
<feature type="compositionally biased region" description="Polar residues" evidence="1">
    <location>
        <begin position="221"/>
        <end position="239"/>
    </location>
</feature>
<evidence type="ECO:0000256" key="1">
    <source>
        <dbReference type="SAM" id="MobiDB-lite"/>
    </source>
</evidence>
<keyword evidence="4" id="KW-1185">Reference proteome</keyword>
<keyword evidence="2" id="KW-0732">Signal</keyword>
<feature type="compositionally biased region" description="Basic and acidic residues" evidence="1">
    <location>
        <begin position="167"/>
        <end position="179"/>
    </location>
</feature>
<dbReference type="OrthoDB" id="275278at2759"/>
<organism evidence="3 4">
    <name type="scientific">Caenorhabditis bovis</name>
    <dbReference type="NCBI Taxonomy" id="2654633"/>
    <lineage>
        <taxon>Eukaryota</taxon>
        <taxon>Metazoa</taxon>
        <taxon>Ecdysozoa</taxon>
        <taxon>Nematoda</taxon>
        <taxon>Chromadorea</taxon>
        <taxon>Rhabditida</taxon>
        <taxon>Rhabditina</taxon>
        <taxon>Rhabditomorpha</taxon>
        <taxon>Rhabditoidea</taxon>
        <taxon>Rhabditidae</taxon>
        <taxon>Peloderinae</taxon>
        <taxon>Caenorhabditis</taxon>
    </lineage>
</organism>
<dbReference type="Proteomes" id="UP000494206">
    <property type="component" value="Unassembled WGS sequence"/>
</dbReference>
<evidence type="ECO:0000256" key="2">
    <source>
        <dbReference type="SAM" id="SignalP"/>
    </source>
</evidence>
<feature type="region of interest" description="Disordered" evidence="1">
    <location>
        <begin position="329"/>
        <end position="362"/>
    </location>
</feature>
<feature type="chain" id="PRO_5035884564" description="DUF19 domain-containing protein" evidence="2">
    <location>
        <begin position="19"/>
        <end position="376"/>
    </location>
</feature>
<proteinExistence type="predicted"/>
<feature type="region of interest" description="Disordered" evidence="1">
    <location>
        <begin position="165"/>
        <end position="239"/>
    </location>
</feature>
<sequence length="376" mass="41694">MRIRLLLFVGLCVAQCSCEIREKRQLTIDDIISGALNLVRPIFDTSKPIVNEGMLKKPAIPTQDDMRDTSILGSRSRTALDDLPLCKGNSGICRFISCSADNFKKDPTFSNLQLAAQVIGDAKLRKTISANPEAVTTVCKEQGLDDDQCKLFSKGFQIIDKVITTIEKPDSKEPEKPAQTEDTASPESHQAPQMDDPSIPQNDENLKSWADYDINAPAPPSHQTALGSKTWSSNPDSRTLQPLEIRNDLISSWTPIPFLAPPTIPPAPPLAFKTVPSFVLPPIKVPNLDNGFFFSTDKFNFNNKDDNTIKRFRRDTDYYDDVKEKKPEAFTESAISEHSSGTDTDYYGTFDDDESKKVEEPPSGLKQCVHLLGIGV</sequence>
<evidence type="ECO:0008006" key="5">
    <source>
        <dbReference type="Google" id="ProtNLM"/>
    </source>
</evidence>
<protein>
    <recommendedName>
        <fullName evidence="5">DUF19 domain-containing protein</fullName>
    </recommendedName>
</protein>
<dbReference type="EMBL" id="CADEPM010000002">
    <property type="protein sequence ID" value="CAB3399518.1"/>
    <property type="molecule type" value="Genomic_DNA"/>
</dbReference>
<gene>
    <name evidence="3" type="ORF">CBOVIS_LOCUS2619</name>
</gene>
<evidence type="ECO:0000313" key="4">
    <source>
        <dbReference type="Proteomes" id="UP000494206"/>
    </source>
</evidence>
<dbReference type="AlphaFoldDB" id="A0A8S1EC63"/>
<feature type="compositionally biased region" description="Polar residues" evidence="1">
    <location>
        <begin position="180"/>
        <end position="191"/>
    </location>
</feature>
<feature type="signal peptide" evidence="2">
    <location>
        <begin position="1"/>
        <end position="18"/>
    </location>
</feature>
<name>A0A8S1EC63_9PELO</name>
<evidence type="ECO:0000313" key="3">
    <source>
        <dbReference type="EMBL" id="CAB3399518.1"/>
    </source>
</evidence>